<protein>
    <submittedName>
        <fullName evidence="1">Antitoxin</fullName>
    </submittedName>
</protein>
<dbReference type="RefSeq" id="WP_117969422.1">
    <property type="nucleotide sequence ID" value="NZ_CAUBDO010000014.1"/>
</dbReference>
<evidence type="ECO:0000313" key="1">
    <source>
        <dbReference type="EMBL" id="RHA19944.1"/>
    </source>
</evidence>
<proteinExistence type="predicted"/>
<dbReference type="AlphaFoldDB" id="A0A413RBE7"/>
<dbReference type="Proteomes" id="UP000284779">
    <property type="component" value="Unassembled WGS sequence"/>
</dbReference>
<dbReference type="EMBL" id="QSFD01000002">
    <property type="protein sequence ID" value="RHA19944.1"/>
    <property type="molecule type" value="Genomic_DNA"/>
</dbReference>
<comment type="caution">
    <text evidence="1">The sequence shown here is derived from an EMBL/GenBank/DDBJ whole genome shotgun (WGS) entry which is preliminary data.</text>
</comment>
<sequence length="161" mass="19276">MRKFDKDGLILCEMQGQVFEMSIETTSTSSEIFIRRFMQSIIAKSLDSGDILQTNIQPKDIFERIVEQYGESKYGSVKYSPNEMYWIGYIYRYFSYTYEKSSSQVYKIIKPKELRKLFFAYHTMDPSQAIERILEAKGYPINEEEELKRQYEIFRRIRKGN</sequence>
<keyword evidence="2" id="KW-1185">Reference proteome</keyword>
<reference evidence="1 2" key="1">
    <citation type="submission" date="2018-08" db="EMBL/GenBank/DDBJ databases">
        <title>A genome reference for cultivated species of the human gut microbiota.</title>
        <authorList>
            <person name="Zou Y."/>
            <person name="Xue W."/>
            <person name="Luo G."/>
        </authorList>
    </citation>
    <scope>NUCLEOTIDE SEQUENCE [LARGE SCALE GENOMIC DNA]</scope>
    <source>
        <strain evidence="1 2">AM44-11BH</strain>
    </source>
</reference>
<organism evidence="1 2">
    <name type="scientific">Eubacterium ventriosum</name>
    <dbReference type="NCBI Taxonomy" id="39496"/>
    <lineage>
        <taxon>Bacteria</taxon>
        <taxon>Bacillati</taxon>
        <taxon>Bacillota</taxon>
        <taxon>Clostridia</taxon>
        <taxon>Eubacteriales</taxon>
        <taxon>Eubacteriaceae</taxon>
        <taxon>Eubacterium</taxon>
    </lineage>
</organism>
<gene>
    <name evidence="1" type="ORF">DW944_02010</name>
</gene>
<name>A0A413RBE7_9FIRM</name>
<accession>A0A413RBE7</accession>
<evidence type="ECO:0000313" key="2">
    <source>
        <dbReference type="Proteomes" id="UP000284779"/>
    </source>
</evidence>